<protein>
    <submittedName>
        <fullName evidence="3">DNA polymerase III subunit epsilon</fullName>
        <ecNumber evidence="3">2.7.7.7</ecNumber>
    </submittedName>
</protein>
<sequence length="403" mass="44788">MGLLRWLRSLASPGSSPSFGSQKIYEFAIELTPAESGRAVAPAPPIEAPTPAVAAPAPVADETFMPKFNGRDICDWIDDVNKLKRTGKLPEALELAQGCMGAMVAAARENSSSVMEFYVKQVAIIQRKQKDYSGEVDTIEAWLALEFAPPREDYRLDLQKRLAKAHELRAKERGEDPSEYHAEWKRLVELEKSRKAEHKATTSAPTTGKTAASSEPPRRRTRKRTGPVAPPEVLASPSFVAVDFETANKQGGASACKIALVKFVDGKVVRRESTLIKPPPGYDKFEFTHLHGISKRKVRNAPMWPNLETWVSEFHAGLPVFAHNSEFDLKVWRDLDSFYGIKTAPEHMFCTYKTARKLVPGLKNYKLPTVTKALVPGFRLMHHQAESDAEACGRIVMALRPAQ</sequence>
<dbReference type="GO" id="GO:0005829">
    <property type="term" value="C:cytosol"/>
    <property type="evidence" value="ECO:0007669"/>
    <property type="project" value="TreeGrafter"/>
</dbReference>
<feature type="region of interest" description="Disordered" evidence="1">
    <location>
        <begin position="193"/>
        <end position="232"/>
    </location>
</feature>
<dbReference type="CDD" id="cd06130">
    <property type="entry name" value="DNA_pol_III_epsilon_like"/>
    <property type="match status" value="1"/>
</dbReference>
<dbReference type="InterPro" id="IPR013520">
    <property type="entry name" value="Ribonucl_H"/>
</dbReference>
<feature type="domain" description="Exonuclease" evidence="2">
    <location>
        <begin position="238"/>
        <end position="403"/>
    </location>
</feature>
<gene>
    <name evidence="3" type="ORF">BN46_1056</name>
</gene>
<evidence type="ECO:0000313" key="4">
    <source>
        <dbReference type="Proteomes" id="UP000011016"/>
    </source>
</evidence>
<comment type="caution">
    <text evidence="3">The sequence shown here is derived from an EMBL/GenBank/DDBJ whole genome shotgun (WGS) entry which is preliminary data.</text>
</comment>
<name>I7L9G7_9CORY</name>
<dbReference type="GO" id="GO:0003676">
    <property type="term" value="F:nucleic acid binding"/>
    <property type="evidence" value="ECO:0007669"/>
    <property type="project" value="InterPro"/>
</dbReference>
<dbReference type="GO" id="GO:0003887">
    <property type="term" value="F:DNA-directed DNA polymerase activity"/>
    <property type="evidence" value="ECO:0007669"/>
    <property type="project" value="UniProtKB-EC"/>
</dbReference>
<dbReference type="EMBL" id="CAJZ01000148">
    <property type="protein sequence ID" value="CCI83782.1"/>
    <property type="molecule type" value="Genomic_DNA"/>
</dbReference>
<organism evidence="3 4">
    <name type="scientific">Corynebacterium otitidis ATCC 51513</name>
    <dbReference type="NCBI Taxonomy" id="883169"/>
    <lineage>
        <taxon>Bacteria</taxon>
        <taxon>Bacillati</taxon>
        <taxon>Actinomycetota</taxon>
        <taxon>Actinomycetes</taxon>
        <taxon>Mycobacteriales</taxon>
        <taxon>Corynebacteriaceae</taxon>
        <taxon>Corynebacterium</taxon>
    </lineage>
</organism>
<keyword evidence="3" id="KW-0808">Transferase</keyword>
<accession>I7L9G7</accession>
<dbReference type="EC" id="2.7.7.7" evidence="3"/>
<dbReference type="SMART" id="SM00479">
    <property type="entry name" value="EXOIII"/>
    <property type="match status" value="1"/>
</dbReference>
<dbReference type="PANTHER" id="PTHR30231">
    <property type="entry name" value="DNA POLYMERASE III SUBUNIT EPSILON"/>
    <property type="match status" value="1"/>
</dbReference>
<evidence type="ECO:0000259" key="2">
    <source>
        <dbReference type="SMART" id="SM00479"/>
    </source>
</evidence>
<dbReference type="AlphaFoldDB" id="I7L9G7"/>
<dbReference type="InterPro" id="IPR012337">
    <property type="entry name" value="RNaseH-like_sf"/>
</dbReference>
<dbReference type="Gene3D" id="3.30.420.10">
    <property type="entry name" value="Ribonuclease H-like superfamily/Ribonuclease H"/>
    <property type="match status" value="1"/>
</dbReference>
<dbReference type="Proteomes" id="UP000011016">
    <property type="component" value="Unassembled WGS sequence"/>
</dbReference>
<feature type="compositionally biased region" description="Polar residues" evidence="1">
    <location>
        <begin position="201"/>
        <end position="213"/>
    </location>
</feature>
<dbReference type="SUPFAM" id="SSF53098">
    <property type="entry name" value="Ribonuclease H-like"/>
    <property type="match status" value="1"/>
</dbReference>
<dbReference type="GO" id="GO:0008408">
    <property type="term" value="F:3'-5' exonuclease activity"/>
    <property type="evidence" value="ECO:0007669"/>
    <property type="project" value="TreeGrafter"/>
</dbReference>
<dbReference type="InterPro" id="IPR036397">
    <property type="entry name" value="RNaseH_sf"/>
</dbReference>
<dbReference type="Pfam" id="PF00929">
    <property type="entry name" value="RNase_T"/>
    <property type="match status" value="1"/>
</dbReference>
<evidence type="ECO:0000256" key="1">
    <source>
        <dbReference type="SAM" id="MobiDB-lite"/>
    </source>
</evidence>
<keyword evidence="3" id="KW-0548">Nucleotidyltransferase</keyword>
<proteinExistence type="predicted"/>
<evidence type="ECO:0000313" key="3">
    <source>
        <dbReference type="EMBL" id="CCI83782.1"/>
    </source>
</evidence>
<reference evidence="3 4" key="1">
    <citation type="journal article" date="2012" name="J. Bacteriol.">
        <title>Draft Genome Sequence of Turicella otitidis ATCC 51513, Isolated from Middle Ear Fluid from a Child with Otitis Media.</title>
        <authorList>
            <person name="Brinkrolf K."/>
            <person name="Schneider J."/>
            <person name="Knecht M."/>
            <person name="Ruckert C."/>
            <person name="Tauch A."/>
        </authorList>
    </citation>
    <scope>NUCLEOTIDE SEQUENCE [LARGE SCALE GENOMIC DNA]</scope>
    <source>
        <strain evidence="3 4">ATCC 51513</strain>
    </source>
</reference>
<dbReference type="PANTHER" id="PTHR30231:SF42">
    <property type="entry name" value="EXONUCLEASE"/>
    <property type="match status" value="1"/>
</dbReference>